<protein>
    <submittedName>
        <fullName evidence="1">Uncharacterized protein</fullName>
    </submittedName>
</protein>
<evidence type="ECO:0000313" key="2">
    <source>
        <dbReference type="Proteomes" id="UP000037540"/>
    </source>
</evidence>
<dbReference type="RefSeq" id="WP_013721002.1">
    <property type="nucleotide sequence ID" value="NZ_LGVP01000026.1"/>
</dbReference>
<comment type="caution">
    <text evidence="1">The sequence shown here is derived from an EMBL/GenBank/DDBJ whole genome shotgun (WGS) entry which is preliminary data.</text>
</comment>
<dbReference type="AlphaFoldDB" id="A0A9Q1UX61"/>
<accession>A0A9Q1UX61</accession>
<evidence type="ECO:0000313" key="1">
    <source>
        <dbReference type="EMBL" id="KOA83508.1"/>
    </source>
</evidence>
<sequence>MNNCDSLQRNINTKLLSVLNYGAFIGSIIGHYYIGSTYKEFQDDNLLVLQEFRLELPINATNIHLRVDVTDIFRGEYTLFTKDYPTADDYCYLIWGLSFAAGYREIPCTSPGMLKELLPEGVIIPFNENLNNCYCQCNPCSNNNLCKNPNVRSNTNKFNFYR</sequence>
<name>A0A9Q1UX61_CLOBO</name>
<dbReference type="EMBL" id="LGVR01000083">
    <property type="protein sequence ID" value="KOA83508.1"/>
    <property type="molecule type" value="Genomic_DNA"/>
</dbReference>
<dbReference type="Proteomes" id="UP000037540">
    <property type="component" value="Unassembled WGS sequence"/>
</dbReference>
<gene>
    <name evidence="1" type="ORF">ADU74_12205</name>
</gene>
<reference evidence="1 2" key="1">
    <citation type="submission" date="2015-07" db="EMBL/GenBank/DDBJ databases">
        <title>Draft genome sequences of 17 French Clostridium botulinum group III.</title>
        <authorList>
            <person name="Woudstra C."/>
            <person name="Le Marechal C."/>
            <person name="Souillard R."/>
            <person name="Bayon-Auboyer M.-H."/>
            <person name="Dessouter D."/>
            <person name="Fach P."/>
        </authorList>
    </citation>
    <scope>NUCLEOTIDE SEQUENCE [LARGE SCALE GENOMIC DNA]</scope>
    <source>
        <strain evidence="1 2">12LNRI-CD</strain>
    </source>
</reference>
<proteinExistence type="predicted"/>
<organism evidence="1 2">
    <name type="scientific">Clostridium botulinum</name>
    <dbReference type="NCBI Taxonomy" id="1491"/>
    <lineage>
        <taxon>Bacteria</taxon>
        <taxon>Bacillati</taxon>
        <taxon>Bacillota</taxon>
        <taxon>Clostridia</taxon>
        <taxon>Eubacteriales</taxon>
        <taxon>Clostridiaceae</taxon>
        <taxon>Clostridium</taxon>
    </lineage>
</organism>